<dbReference type="OrthoDB" id="6264374at2759"/>
<sequence length="453" mass="52602">MNQNLNQISRQMPFGHTDYVPPDETRNLKALIPLADEIKDRLDTKPSIVLKVDSEQYPPELVTRYETEIRENPLPALDYHKLLWGRRTSKYLELSSVYNGSFSPFSNPNKQRRSLGTVQPRRESQVLNLPGLESHYRDKAAKPFQVDQIACHLFDQPITLSHAKKLKLRLGHEMVALNDPVFMGSLCNQIRKEIENNEEELSRRREAEEVMRSAAAKKKSRYAVDEYFEAMHLPDLCDQKPWLWTCRKNNRITAECEPEDVHMTKLPPIHHKCPKRTHNPCCFKRYRKRYKMVWMKNSNIKNSSSEEGRSRIFRMDTATSEDLDDEAEKEESKEEEGGRAAKAETAAEGEGEEEGEDEEEEEEEDQVDSYMDDRMSEMKTVANLFANAHGILNNSKEFTNYSITLVSTGEQRDGDEEKHRGEGKEMGYKDGEEEERDKDEGMEEANKDEEKEE</sequence>
<protein>
    <submittedName>
        <fullName evidence="3">Uncharacterized protein</fullName>
    </submittedName>
</protein>
<feature type="region of interest" description="Disordered" evidence="2">
    <location>
        <begin position="301"/>
        <end position="375"/>
    </location>
</feature>
<name>A0A068Y1S2_ECHMU</name>
<feature type="compositionally biased region" description="Acidic residues" evidence="2">
    <location>
        <begin position="319"/>
        <end position="329"/>
    </location>
</feature>
<organism evidence="3 4">
    <name type="scientific">Echinococcus multilocularis</name>
    <name type="common">Fox tapeworm</name>
    <dbReference type="NCBI Taxonomy" id="6211"/>
    <lineage>
        <taxon>Eukaryota</taxon>
        <taxon>Metazoa</taxon>
        <taxon>Spiralia</taxon>
        <taxon>Lophotrochozoa</taxon>
        <taxon>Platyhelminthes</taxon>
        <taxon>Cestoda</taxon>
        <taxon>Eucestoda</taxon>
        <taxon>Cyclophyllidea</taxon>
        <taxon>Taeniidae</taxon>
        <taxon>Echinococcus</taxon>
    </lineage>
</organism>
<feature type="compositionally biased region" description="Basic and acidic residues" evidence="2">
    <location>
        <begin position="410"/>
        <end position="430"/>
    </location>
</feature>
<reference evidence="3" key="1">
    <citation type="journal article" date="2013" name="Nature">
        <title>The genomes of four tapeworm species reveal adaptations to parasitism.</title>
        <authorList>
            <person name="Tsai I.J."/>
            <person name="Zarowiecki M."/>
            <person name="Holroyd N."/>
            <person name="Garciarrubio A."/>
            <person name="Sanchez-Flores A."/>
            <person name="Brooks K.L."/>
            <person name="Tracey A."/>
            <person name="Bobes R.J."/>
            <person name="Fragoso G."/>
            <person name="Sciutto E."/>
            <person name="Aslett M."/>
            <person name="Beasley H."/>
            <person name="Bennett H.M."/>
            <person name="Cai J."/>
            <person name="Camicia F."/>
            <person name="Clark R."/>
            <person name="Cucher M."/>
            <person name="De Silva N."/>
            <person name="Day T.A."/>
            <person name="Deplazes P."/>
            <person name="Estrada K."/>
            <person name="Fernandez C."/>
            <person name="Holland P.W."/>
            <person name="Hou J."/>
            <person name="Hu S."/>
            <person name="Huckvale T."/>
            <person name="Hung S.S."/>
            <person name="Kamenetzky L."/>
            <person name="Keane J.A."/>
            <person name="Kiss F."/>
            <person name="Koziol U."/>
            <person name="Lambert O."/>
            <person name="Liu K."/>
            <person name="Luo X."/>
            <person name="Luo Y."/>
            <person name="Macchiaroli N."/>
            <person name="Nichol S."/>
            <person name="Paps J."/>
            <person name="Parkinson J."/>
            <person name="Pouchkina-Stantcheva N."/>
            <person name="Riddiford N."/>
            <person name="Rosenzvit M."/>
            <person name="Salinas G."/>
            <person name="Wasmuth J.D."/>
            <person name="Zamanian M."/>
            <person name="Zheng Y."/>
            <person name="Cai X."/>
            <person name="Soberon X."/>
            <person name="Olson P.D."/>
            <person name="Laclette J.P."/>
            <person name="Brehm K."/>
            <person name="Berriman M."/>
            <person name="Garciarrubio A."/>
            <person name="Bobes R.J."/>
            <person name="Fragoso G."/>
            <person name="Sanchez-Flores A."/>
            <person name="Estrada K."/>
            <person name="Cevallos M.A."/>
            <person name="Morett E."/>
            <person name="Gonzalez V."/>
            <person name="Portillo T."/>
            <person name="Ochoa-Leyva A."/>
            <person name="Jose M.V."/>
            <person name="Sciutto E."/>
            <person name="Landa A."/>
            <person name="Jimenez L."/>
            <person name="Valdes V."/>
            <person name="Carrero J.C."/>
            <person name="Larralde C."/>
            <person name="Morales-Montor J."/>
            <person name="Limon-Lason J."/>
            <person name="Soberon X."/>
            <person name="Laclette J.P."/>
        </authorList>
    </citation>
    <scope>NUCLEOTIDE SEQUENCE [LARGE SCALE GENOMIC DNA]</scope>
</reference>
<keyword evidence="4" id="KW-1185">Reference proteome</keyword>
<dbReference type="AlphaFoldDB" id="A0A068Y1S2"/>
<proteinExistence type="predicted"/>
<accession>A0A068Y1S2</accession>
<feature type="compositionally biased region" description="Basic and acidic residues" evidence="2">
    <location>
        <begin position="444"/>
        <end position="453"/>
    </location>
</feature>
<evidence type="ECO:0000313" key="4">
    <source>
        <dbReference type="Proteomes" id="UP000017246"/>
    </source>
</evidence>
<dbReference type="Proteomes" id="UP000017246">
    <property type="component" value="Unassembled WGS sequence"/>
</dbReference>
<evidence type="ECO:0000313" key="3">
    <source>
        <dbReference type="EMBL" id="CUT99059.1"/>
    </source>
</evidence>
<feature type="region of interest" description="Disordered" evidence="2">
    <location>
        <begin position="406"/>
        <end position="453"/>
    </location>
</feature>
<feature type="compositionally biased region" description="Acidic residues" evidence="2">
    <location>
        <begin position="431"/>
        <end position="443"/>
    </location>
</feature>
<reference evidence="3" key="2">
    <citation type="submission" date="2015-11" db="EMBL/GenBank/DDBJ databases">
        <authorList>
            <person name="Zhang Y."/>
            <person name="Guo Z."/>
        </authorList>
    </citation>
    <scope>NUCLEOTIDE SEQUENCE</scope>
</reference>
<keyword evidence="1" id="KW-0175">Coiled coil</keyword>
<feature type="compositionally biased region" description="Basic and acidic residues" evidence="2">
    <location>
        <begin position="330"/>
        <end position="342"/>
    </location>
</feature>
<feature type="coiled-coil region" evidence="1">
    <location>
        <begin position="187"/>
        <end position="217"/>
    </location>
</feature>
<feature type="compositionally biased region" description="Basic and acidic residues" evidence="2">
    <location>
        <begin position="304"/>
        <end position="314"/>
    </location>
</feature>
<dbReference type="EMBL" id="LN902845">
    <property type="protein sequence ID" value="CUT99059.1"/>
    <property type="molecule type" value="Genomic_DNA"/>
</dbReference>
<evidence type="ECO:0000256" key="2">
    <source>
        <dbReference type="SAM" id="MobiDB-lite"/>
    </source>
</evidence>
<evidence type="ECO:0000256" key="1">
    <source>
        <dbReference type="SAM" id="Coils"/>
    </source>
</evidence>
<feature type="compositionally biased region" description="Acidic residues" evidence="2">
    <location>
        <begin position="347"/>
        <end position="367"/>
    </location>
</feature>
<dbReference type="OMA" id="RIFRMDT"/>